<dbReference type="RefSeq" id="WP_169658242.1">
    <property type="nucleotide sequence ID" value="NZ_JABANE010000053.1"/>
</dbReference>
<reference evidence="1 2" key="1">
    <citation type="submission" date="2020-04" db="EMBL/GenBank/DDBJ databases">
        <title>Flammeovirga sp. SR4, a novel species isolated from seawater.</title>
        <authorList>
            <person name="Wang X."/>
        </authorList>
    </citation>
    <scope>NUCLEOTIDE SEQUENCE [LARGE SCALE GENOMIC DNA]</scope>
    <source>
        <strain evidence="1 2">ATCC 23126</strain>
    </source>
</reference>
<dbReference type="Proteomes" id="UP000576082">
    <property type="component" value="Unassembled WGS sequence"/>
</dbReference>
<dbReference type="PROSITE" id="PS51257">
    <property type="entry name" value="PROKAR_LIPOPROTEIN"/>
    <property type="match status" value="1"/>
</dbReference>
<keyword evidence="2" id="KW-1185">Reference proteome</keyword>
<comment type="caution">
    <text evidence="1">The sequence shown here is derived from an EMBL/GenBank/DDBJ whole genome shotgun (WGS) entry which is preliminary data.</text>
</comment>
<protein>
    <recommendedName>
        <fullName evidence="3">DUF4595 domain-containing protein</fullName>
    </recommendedName>
</protein>
<accession>A0A7X9RWF6</accession>
<dbReference type="Gene3D" id="2.180.10.10">
    <property type="entry name" value="RHS repeat-associated core"/>
    <property type="match status" value="1"/>
</dbReference>
<sequence>MKHLSYLASKLLIITFLASVFYSCGSESEILPDDPNIKDDNEEVVDPNELNDEDIVISENEIFNQVQFQKSFEQSFELREQFAFNYKHTVKDGKITNSAQNKKLHGKFGENLVNYNHSYDENGVIISSEKSDVENEDFLLTLYYTYDEVGYIKSITRKIDGVFRDRHVHEYNEKGQLVSVKFHHTEGLEDAAEVYNLKYDDQNNIIEYKMVSNFNGNERTEIITYEYINNLIYKQNKEDQTTTYNFDNENRLTSVIIDNHDSESDYEYRYSYDNTVMLYSSYFKGQISLTEEYHNVFANEVARILFTYNDDKTALEYAKKFIHGENNKTKYIELYGGDPENLVLEGKTEIISYVVGTSAVEEEKIYSKEDTLLYIINYEYDKDNINKKISTEVTNAEGNPLELSDITEEWVLLLIKY</sequence>
<evidence type="ECO:0000313" key="1">
    <source>
        <dbReference type="EMBL" id="NME69991.1"/>
    </source>
</evidence>
<dbReference type="AlphaFoldDB" id="A0A7X9RWF6"/>
<organism evidence="1 2">
    <name type="scientific">Flammeovirga aprica JL-4</name>
    <dbReference type="NCBI Taxonomy" id="694437"/>
    <lineage>
        <taxon>Bacteria</taxon>
        <taxon>Pseudomonadati</taxon>
        <taxon>Bacteroidota</taxon>
        <taxon>Cytophagia</taxon>
        <taxon>Cytophagales</taxon>
        <taxon>Flammeovirgaceae</taxon>
        <taxon>Flammeovirga</taxon>
    </lineage>
</organism>
<gene>
    <name evidence="1" type="ORF">HHU12_18605</name>
</gene>
<proteinExistence type="predicted"/>
<dbReference type="EMBL" id="JABANE010000053">
    <property type="protein sequence ID" value="NME69991.1"/>
    <property type="molecule type" value="Genomic_DNA"/>
</dbReference>
<evidence type="ECO:0000313" key="2">
    <source>
        <dbReference type="Proteomes" id="UP000576082"/>
    </source>
</evidence>
<name>A0A7X9RWF6_9BACT</name>
<evidence type="ECO:0008006" key="3">
    <source>
        <dbReference type="Google" id="ProtNLM"/>
    </source>
</evidence>